<dbReference type="Proteomes" id="UP000308230">
    <property type="component" value="Unassembled WGS sequence"/>
</dbReference>
<evidence type="ECO:0000313" key="2">
    <source>
        <dbReference type="Proteomes" id="UP000308230"/>
    </source>
</evidence>
<dbReference type="EMBL" id="SWLG01000011">
    <property type="protein sequence ID" value="TLS36427.1"/>
    <property type="molecule type" value="Genomic_DNA"/>
</dbReference>
<keyword evidence="2" id="KW-1185">Reference proteome</keyword>
<evidence type="ECO:0000313" key="1">
    <source>
        <dbReference type="EMBL" id="TLS36427.1"/>
    </source>
</evidence>
<comment type="caution">
    <text evidence="1">The sequence shown here is derived from an EMBL/GenBank/DDBJ whole genome shotgun (WGS) entry which is preliminary data.</text>
</comment>
<accession>A0A5R9EZ07</accession>
<proteinExistence type="predicted"/>
<protein>
    <submittedName>
        <fullName evidence="1">Uncharacterized protein</fullName>
    </submittedName>
</protein>
<gene>
    <name evidence="1" type="ORF">FCL54_15995</name>
</gene>
<sequence length="68" mass="7969">MNTPVNLKKLDSVKKCMDHLDILGVDAKTKQIVYMYMECLYQEVKSNECNEFLTTDIQEKTSKREAHQ</sequence>
<dbReference type="AlphaFoldDB" id="A0A5R9EZ07"/>
<dbReference type="RefSeq" id="WP_138127745.1">
    <property type="nucleotide sequence ID" value="NZ_SWLG01000011.1"/>
</dbReference>
<reference evidence="1 2" key="1">
    <citation type="submission" date="2019-04" db="EMBL/GenBank/DDBJ databases">
        <title>Bacillus caeni sp. nov., a bacterium isolated from mangrove sediment.</title>
        <authorList>
            <person name="Huang H."/>
            <person name="Mo K."/>
            <person name="Hu Y."/>
        </authorList>
    </citation>
    <scope>NUCLEOTIDE SEQUENCE [LARGE SCALE GENOMIC DNA]</scope>
    <source>
        <strain evidence="1 2">HB172195</strain>
    </source>
</reference>
<name>A0A5R9EZ07_9BACL</name>
<dbReference type="OrthoDB" id="2887538at2"/>
<organism evidence="1 2">
    <name type="scientific">Exobacillus caeni</name>
    <dbReference type="NCBI Taxonomy" id="2574798"/>
    <lineage>
        <taxon>Bacteria</taxon>
        <taxon>Bacillati</taxon>
        <taxon>Bacillota</taxon>
        <taxon>Bacilli</taxon>
        <taxon>Bacillales</taxon>
        <taxon>Guptibacillaceae</taxon>
        <taxon>Exobacillus</taxon>
    </lineage>
</organism>